<sequence length="269" mass="30116">MKIPPAPLTLNFSSSLYVNLPVGIISFIVGLAFLIFGRRYSKQLLAVFYGGQGVAILLLSIAFADSQAMPSLIFSAFFMIGMGILCYMNQRVTNFFLGLTCSMIAFFIIVQIVTPNDGLLFLYMAGMLGWAVFSCRNEKNKDLICAQTSLIGSDMLYLAFLIFINGRVDLFTYAKLPGYLLVLVGGLFGWFLNKQLWEKYDKIDEEQEQQAASNLGNYQRVPVQQQIGQQQQPQSYGLSINVGYPQLQPPVNGNAYPNQYYGQQQVQHV</sequence>
<keyword evidence="1" id="KW-1133">Transmembrane helix</keyword>
<proteinExistence type="predicted"/>
<keyword evidence="1" id="KW-0812">Transmembrane</keyword>
<feature type="transmembrane region" description="Helical" evidence="1">
    <location>
        <begin position="44"/>
        <end position="63"/>
    </location>
</feature>
<feature type="transmembrane region" description="Helical" evidence="1">
    <location>
        <begin position="95"/>
        <end position="113"/>
    </location>
</feature>
<feature type="transmembrane region" description="Helical" evidence="1">
    <location>
        <begin position="176"/>
        <end position="193"/>
    </location>
</feature>
<keyword evidence="1" id="KW-0472">Membrane</keyword>
<evidence type="ECO:0008006" key="4">
    <source>
        <dbReference type="Google" id="ProtNLM"/>
    </source>
</evidence>
<accession>A0A8J8NIT1</accession>
<feature type="transmembrane region" description="Helical" evidence="1">
    <location>
        <begin position="119"/>
        <end position="136"/>
    </location>
</feature>
<dbReference type="Proteomes" id="UP000785679">
    <property type="component" value="Unassembled WGS sequence"/>
</dbReference>
<evidence type="ECO:0000313" key="3">
    <source>
        <dbReference type="Proteomes" id="UP000785679"/>
    </source>
</evidence>
<organism evidence="2 3">
    <name type="scientific">Halteria grandinella</name>
    <dbReference type="NCBI Taxonomy" id="5974"/>
    <lineage>
        <taxon>Eukaryota</taxon>
        <taxon>Sar</taxon>
        <taxon>Alveolata</taxon>
        <taxon>Ciliophora</taxon>
        <taxon>Intramacronucleata</taxon>
        <taxon>Spirotrichea</taxon>
        <taxon>Stichotrichia</taxon>
        <taxon>Sporadotrichida</taxon>
        <taxon>Halteriidae</taxon>
        <taxon>Halteria</taxon>
    </lineage>
</organism>
<protein>
    <recommendedName>
        <fullName evidence="4">DUF4203 domain-containing protein</fullName>
    </recommendedName>
</protein>
<feature type="transmembrane region" description="Helical" evidence="1">
    <location>
        <begin position="143"/>
        <end position="164"/>
    </location>
</feature>
<reference evidence="2" key="1">
    <citation type="submission" date="2019-06" db="EMBL/GenBank/DDBJ databases">
        <authorList>
            <person name="Zheng W."/>
        </authorList>
    </citation>
    <scope>NUCLEOTIDE SEQUENCE</scope>
    <source>
        <strain evidence="2">QDHG01</strain>
    </source>
</reference>
<gene>
    <name evidence="2" type="ORF">FGO68_gene5797</name>
</gene>
<dbReference type="EMBL" id="RRYP01013915">
    <property type="protein sequence ID" value="TNV76252.1"/>
    <property type="molecule type" value="Genomic_DNA"/>
</dbReference>
<evidence type="ECO:0000256" key="1">
    <source>
        <dbReference type="SAM" id="Phobius"/>
    </source>
</evidence>
<dbReference type="AlphaFoldDB" id="A0A8J8NIT1"/>
<name>A0A8J8NIT1_HALGN</name>
<keyword evidence="3" id="KW-1185">Reference proteome</keyword>
<feature type="transmembrane region" description="Helical" evidence="1">
    <location>
        <begin position="16"/>
        <end position="37"/>
    </location>
</feature>
<comment type="caution">
    <text evidence="2">The sequence shown here is derived from an EMBL/GenBank/DDBJ whole genome shotgun (WGS) entry which is preliminary data.</text>
</comment>
<evidence type="ECO:0000313" key="2">
    <source>
        <dbReference type="EMBL" id="TNV76252.1"/>
    </source>
</evidence>
<feature type="transmembrane region" description="Helical" evidence="1">
    <location>
        <begin position="69"/>
        <end position="88"/>
    </location>
</feature>